<dbReference type="SMART" id="SM00737">
    <property type="entry name" value="ML"/>
    <property type="match status" value="1"/>
</dbReference>
<evidence type="ECO:0000256" key="2">
    <source>
        <dbReference type="SAM" id="SignalP"/>
    </source>
</evidence>
<accession>A0A9W9YT72</accession>
<evidence type="ECO:0000256" key="1">
    <source>
        <dbReference type="ARBA" id="ARBA00022729"/>
    </source>
</evidence>
<keyword evidence="1 2" id="KW-0732">Signal</keyword>
<gene>
    <name evidence="4" type="primary">GM2A_1</name>
    <name evidence="4" type="ORF">OS493_002503</name>
</gene>
<dbReference type="GO" id="GO:0009898">
    <property type="term" value="C:cytoplasmic side of plasma membrane"/>
    <property type="evidence" value="ECO:0007669"/>
    <property type="project" value="TreeGrafter"/>
</dbReference>
<evidence type="ECO:0000313" key="4">
    <source>
        <dbReference type="EMBL" id="KAJ7365785.1"/>
    </source>
</evidence>
<organism evidence="4 5">
    <name type="scientific">Desmophyllum pertusum</name>
    <dbReference type="NCBI Taxonomy" id="174260"/>
    <lineage>
        <taxon>Eukaryota</taxon>
        <taxon>Metazoa</taxon>
        <taxon>Cnidaria</taxon>
        <taxon>Anthozoa</taxon>
        <taxon>Hexacorallia</taxon>
        <taxon>Scleractinia</taxon>
        <taxon>Caryophylliina</taxon>
        <taxon>Caryophylliidae</taxon>
        <taxon>Desmophyllum</taxon>
    </lineage>
</organism>
<evidence type="ECO:0000313" key="5">
    <source>
        <dbReference type="Proteomes" id="UP001163046"/>
    </source>
</evidence>
<name>A0A9W9YT72_9CNID</name>
<dbReference type="InterPro" id="IPR036846">
    <property type="entry name" value="GM2-AP_sf"/>
</dbReference>
<dbReference type="Gene3D" id="2.70.220.10">
    <property type="entry name" value="Ganglioside GM2 activator"/>
    <property type="match status" value="1"/>
</dbReference>
<dbReference type="SUPFAM" id="SSF63707">
    <property type="entry name" value="Ganglioside M2 (gm2) activator"/>
    <property type="match status" value="1"/>
</dbReference>
<keyword evidence="5" id="KW-1185">Reference proteome</keyword>
<reference evidence="4" key="1">
    <citation type="submission" date="2023-01" db="EMBL/GenBank/DDBJ databases">
        <title>Genome assembly of the deep-sea coral Lophelia pertusa.</title>
        <authorList>
            <person name="Herrera S."/>
            <person name="Cordes E."/>
        </authorList>
    </citation>
    <scope>NUCLEOTIDE SEQUENCE</scope>
    <source>
        <strain evidence="4">USNM1676648</strain>
        <tissue evidence="4">Polyp</tissue>
    </source>
</reference>
<dbReference type="Proteomes" id="UP001163046">
    <property type="component" value="Unassembled WGS sequence"/>
</dbReference>
<sequence>MAFTQIFALVILAFAVDALDWKNCDEISPGKFTEITLSPDPVKLRKGERVRFGGKFTVTGEAGTEYKLHIKLQKKVWFTWVTIPCRSNFGSCTYDIGCNQMKDVLEGAQCPLENGQYIVKERTVTLPDVSIPSWIKNGKYFLRVDLSETGNKRRIACLEATLGVRS</sequence>
<dbReference type="GO" id="GO:0006689">
    <property type="term" value="P:ganglioside catabolic process"/>
    <property type="evidence" value="ECO:0007669"/>
    <property type="project" value="InterPro"/>
</dbReference>
<feature type="chain" id="PRO_5040914741" evidence="2">
    <location>
        <begin position="19"/>
        <end position="166"/>
    </location>
</feature>
<evidence type="ECO:0000259" key="3">
    <source>
        <dbReference type="SMART" id="SM00737"/>
    </source>
</evidence>
<dbReference type="InterPro" id="IPR028996">
    <property type="entry name" value="GM2-AP"/>
</dbReference>
<comment type="caution">
    <text evidence="4">The sequence shown here is derived from an EMBL/GenBank/DDBJ whole genome shotgun (WGS) entry which is preliminary data.</text>
</comment>
<dbReference type="AlphaFoldDB" id="A0A9W9YT72"/>
<dbReference type="Pfam" id="PF02221">
    <property type="entry name" value="E1_DerP2_DerF2"/>
    <property type="match status" value="1"/>
</dbReference>
<protein>
    <submittedName>
        <fullName evidence="4">ML domain</fullName>
    </submittedName>
</protein>
<dbReference type="InterPro" id="IPR003172">
    <property type="entry name" value="ML_dom"/>
</dbReference>
<dbReference type="OrthoDB" id="5951115at2759"/>
<dbReference type="PANTHER" id="PTHR17357:SF0">
    <property type="entry name" value="GANGLIOSIDE GM2 ACTIVATOR"/>
    <property type="match status" value="1"/>
</dbReference>
<feature type="signal peptide" evidence="2">
    <location>
        <begin position="1"/>
        <end position="18"/>
    </location>
</feature>
<dbReference type="EMBL" id="MU827302">
    <property type="protein sequence ID" value="KAJ7365785.1"/>
    <property type="molecule type" value="Genomic_DNA"/>
</dbReference>
<proteinExistence type="predicted"/>
<feature type="domain" description="MD-2-related lipid-recognition" evidence="3">
    <location>
        <begin position="21"/>
        <end position="162"/>
    </location>
</feature>
<dbReference type="GO" id="GO:0008047">
    <property type="term" value="F:enzyme activator activity"/>
    <property type="evidence" value="ECO:0007669"/>
    <property type="project" value="InterPro"/>
</dbReference>
<dbReference type="PANTHER" id="PTHR17357">
    <property type="entry name" value="GM2 GANGLIOSIDE ACTIVATOR PROTEIN"/>
    <property type="match status" value="1"/>
</dbReference>
<dbReference type="GO" id="GO:0005319">
    <property type="term" value="F:lipid transporter activity"/>
    <property type="evidence" value="ECO:0007669"/>
    <property type="project" value="TreeGrafter"/>
</dbReference>